<dbReference type="AlphaFoldDB" id="A0A2W1L705"/>
<dbReference type="InterPro" id="IPR011576">
    <property type="entry name" value="Pyridox_Oxase_N"/>
</dbReference>
<proteinExistence type="predicted"/>
<comment type="caution">
    <text evidence="2">The sequence shown here is derived from an EMBL/GenBank/DDBJ whole genome shotgun (WGS) entry which is preliminary data.</text>
</comment>
<gene>
    <name evidence="2" type="ORF">DNH61_20655</name>
</gene>
<dbReference type="OrthoDB" id="2381603at2"/>
<dbReference type="SUPFAM" id="SSF50475">
    <property type="entry name" value="FMN-binding split barrel"/>
    <property type="match status" value="1"/>
</dbReference>
<keyword evidence="3" id="KW-1185">Reference proteome</keyword>
<feature type="domain" description="Pyridoxamine 5'-phosphate oxidase N-terminal" evidence="1">
    <location>
        <begin position="10"/>
        <end position="95"/>
    </location>
</feature>
<dbReference type="EMBL" id="QKRB01000055">
    <property type="protein sequence ID" value="PZD93910.1"/>
    <property type="molecule type" value="Genomic_DNA"/>
</dbReference>
<dbReference type="Gene3D" id="2.30.110.10">
    <property type="entry name" value="Electron Transport, Fmn-binding Protein, Chain A"/>
    <property type="match status" value="1"/>
</dbReference>
<evidence type="ECO:0000313" key="3">
    <source>
        <dbReference type="Proteomes" id="UP000249522"/>
    </source>
</evidence>
<dbReference type="NCBIfam" id="NF005232">
    <property type="entry name" value="PRK06733.1"/>
    <property type="match status" value="1"/>
</dbReference>
<name>A0A2W1L705_9BACL</name>
<evidence type="ECO:0000313" key="2">
    <source>
        <dbReference type="EMBL" id="PZD93910.1"/>
    </source>
</evidence>
<dbReference type="Pfam" id="PF01243">
    <property type="entry name" value="PNPOx_N"/>
    <property type="match status" value="1"/>
</dbReference>
<dbReference type="Proteomes" id="UP000249522">
    <property type="component" value="Unassembled WGS sequence"/>
</dbReference>
<reference evidence="2 3" key="1">
    <citation type="submission" date="2018-06" db="EMBL/GenBank/DDBJ databases">
        <title>Paenibacillus imtechensis sp. nov.</title>
        <authorList>
            <person name="Pinnaka A.K."/>
            <person name="Singh H."/>
            <person name="Kaur M."/>
        </authorList>
    </citation>
    <scope>NUCLEOTIDE SEQUENCE [LARGE SCALE GENOMIC DNA]</scope>
    <source>
        <strain evidence="2 3">SMB1</strain>
    </source>
</reference>
<dbReference type="InterPro" id="IPR012349">
    <property type="entry name" value="Split_barrel_FMN-bd"/>
</dbReference>
<accession>A0A2W1L705</accession>
<evidence type="ECO:0000259" key="1">
    <source>
        <dbReference type="Pfam" id="PF01243"/>
    </source>
</evidence>
<protein>
    <recommendedName>
        <fullName evidence="1">Pyridoxamine 5'-phosphate oxidase N-terminal domain-containing protein</fullName>
    </recommendedName>
</protein>
<sequence length="152" mass="16605">MRVTEPLTALPEALHTALQTESFVLLHTTDAESGKPTSNAISWVYAVNPNRLRFAVDGRSRLVANLSAKPEASVTVFAAGSVYAVYGLTNLVTEALDEVPFKLVCFDIEISDVRDAMFYGARLSVAPEYEKTYDKRAADKLDGQVFAAMKKA</sequence>
<organism evidence="2 3">
    <name type="scientific">Paenibacillus sambharensis</name>
    <dbReference type="NCBI Taxonomy" id="1803190"/>
    <lineage>
        <taxon>Bacteria</taxon>
        <taxon>Bacillati</taxon>
        <taxon>Bacillota</taxon>
        <taxon>Bacilli</taxon>
        <taxon>Bacillales</taxon>
        <taxon>Paenibacillaceae</taxon>
        <taxon>Paenibacillus</taxon>
    </lineage>
</organism>